<dbReference type="InterPro" id="IPR001959">
    <property type="entry name" value="Transposase"/>
</dbReference>
<accession>A0A2I2MGN9</accession>
<evidence type="ECO:0000313" key="7">
    <source>
        <dbReference type="EMBL" id="SOU92366.1"/>
    </source>
</evidence>
<dbReference type="EMBL" id="LT966316">
    <property type="protein sequence ID" value="SOU92366.1"/>
    <property type="molecule type" value="Genomic_DNA"/>
</dbReference>
<dbReference type="GO" id="GO:0003677">
    <property type="term" value="F:DNA binding"/>
    <property type="evidence" value="ECO:0007669"/>
    <property type="project" value="UniProtKB-KW"/>
</dbReference>
<dbReference type="AlphaFoldDB" id="A0A2I2MGN9"/>
<keyword evidence="4" id="KW-0233">DNA recombination</keyword>
<dbReference type="RefSeq" id="WP_236625254.1">
    <property type="nucleotide sequence ID" value="NZ_JPGK01000005.1"/>
</dbReference>
<keyword evidence="2" id="KW-0815">Transposition</keyword>
<evidence type="ECO:0000256" key="2">
    <source>
        <dbReference type="ARBA" id="ARBA00022578"/>
    </source>
</evidence>
<sequence length="409" mass="47025">MIPIDNRFQQLSPCARIGDLGVYAGEECALLSVGGLTRVKFKFRTNYMKIAVNLKLKPTEEQAKILFETLEACNCLCNAFSRHAFETKNFNQFSLHKAKYHETRESSQLSSQMVVRCIAKVSDSYRADRTTVHTFRKWAAQPYDDRIFSFKEGDQVSFWTLAGRMKVPFVCGEPQRKYLRFRKGEVDLVYSKRSKKWFVNLVCDIPEQEPEFSEKVLGVDFGIVNIATDSEGEVFSGTPIENKRLWYPERRKRLQKKKTKAAKRRLKKLSGKQARFQTWVNHNISKHLVSKAKRTRSGIAIEDLSGIRDGVTARKGQRSRLHNWSFGQLRSFVSYKSRMEGVELFVVDPRDTSRTCPECGCVDKKNRKSQDRFSCIACDYSALSDYVAARNIAKVAVNRPEFSARRKAG</sequence>
<gene>
    <name evidence="7" type="ORF">LFTS_00993</name>
</gene>
<evidence type="ECO:0000259" key="5">
    <source>
        <dbReference type="Pfam" id="PF01385"/>
    </source>
</evidence>
<evidence type="ECO:0000256" key="1">
    <source>
        <dbReference type="ARBA" id="ARBA00008761"/>
    </source>
</evidence>
<dbReference type="NCBIfam" id="TIGR01766">
    <property type="entry name" value="IS200/IS605 family accessory protein TnpB-like domain"/>
    <property type="match status" value="1"/>
</dbReference>
<name>A0A2I2MGN9_9BACT</name>
<dbReference type="GO" id="GO:0032196">
    <property type="term" value="P:transposition"/>
    <property type="evidence" value="ECO:0007669"/>
    <property type="project" value="UniProtKB-KW"/>
</dbReference>
<feature type="domain" description="Probable transposase IS891/IS1136/IS1341" evidence="5">
    <location>
        <begin position="205"/>
        <end position="304"/>
    </location>
</feature>
<organism evidence="7">
    <name type="scientific">Leptospirillum ferriphilum</name>
    <dbReference type="NCBI Taxonomy" id="178606"/>
    <lineage>
        <taxon>Bacteria</taxon>
        <taxon>Pseudomonadati</taxon>
        <taxon>Nitrospirota</taxon>
        <taxon>Nitrospiria</taxon>
        <taxon>Nitrospirales</taxon>
        <taxon>Nitrospiraceae</taxon>
        <taxon>Leptospirillum</taxon>
    </lineage>
</organism>
<dbReference type="InterPro" id="IPR010095">
    <property type="entry name" value="Cas12f1-like_TNB"/>
</dbReference>
<dbReference type="Pfam" id="PF07282">
    <property type="entry name" value="Cas12f1-like_TNB"/>
    <property type="match status" value="1"/>
</dbReference>
<evidence type="ECO:0000259" key="6">
    <source>
        <dbReference type="Pfam" id="PF07282"/>
    </source>
</evidence>
<evidence type="ECO:0000256" key="3">
    <source>
        <dbReference type="ARBA" id="ARBA00023125"/>
    </source>
</evidence>
<comment type="similarity">
    <text evidence="1">In the C-terminal section; belongs to the transposase 35 family.</text>
</comment>
<reference evidence="7" key="1">
    <citation type="submission" date="2017-12" db="EMBL/GenBank/DDBJ databases">
        <authorList>
            <consortium name="SysMetEx"/>
        </authorList>
    </citation>
    <scope>NUCLEOTIDE SEQUENCE</scope>
    <source>
        <strain evidence="7">Pb_238</strain>
    </source>
</reference>
<dbReference type="GO" id="GO:0006310">
    <property type="term" value="P:DNA recombination"/>
    <property type="evidence" value="ECO:0007669"/>
    <property type="project" value="UniProtKB-KW"/>
</dbReference>
<evidence type="ECO:0000256" key="4">
    <source>
        <dbReference type="ARBA" id="ARBA00023172"/>
    </source>
</evidence>
<protein>
    <submittedName>
        <fullName evidence="7">Transposase, IS605 OrfB family, central region</fullName>
    </submittedName>
</protein>
<dbReference type="Pfam" id="PF01385">
    <property type="entry name" value="OrfB_IS605"/>
    <property type="match status" value="1"/>
</dbReference>
<proteinExistence type="inferred from homology"/>
<dbReference type="NCBIfam" id="NF040570">
    <property type="entry name" value="guided_TnpB"/>
    <property type="match status" value="1"/>
</dbReference>
<keyword evidence="3" id="KW-0238">DNA-binding</keyword>
<feature type="domain" description="Cas12f1-like TNB" evidence="6">
    <location>
        <begin position="326"/>
        <end position="392"/>
    </location>
</feature>